<keyword evidence="5 7" id="KW-1133">Transmembrane helix</keyword>
<dbReference type="EMBL" id="JBEZFP010000014">
    <property type="protein sequence ID" value="MEU8133427.1"/>
    <property type="molecule type" value="Genomic_DNA"/>
</dbReference>
<gene>
    <name evidence="10" type="ORF">AB0C36_07960</name>
</gene>
<comment type="caution">
    <text evidence="10">The sequence shown here is derived from an EMBL/GenBank/DDBJ whole genome shotgun (WGS) entry which is preliminary data.</text>
</comment>
<keyword evidence="11" id="KW-1185">Reference proteome</keyword>
<evidence type="ECO:0000256" key="1">
    <source>
        <dbReference type="ARBA" id="ARBA00004651"/>
    </source>
</evidence>
<evidence type="ECO:0000256" key="4">
    <source>
        <dbReference type="ARBA" id="ARBA00022692"/>
    </source>
</evidence>
<feature type="transmembrane region" description="Helical" evidence="7">
    <location>
        <begin position="201"/>
        <end position="221"/>
    </location>
</feature>
<keyword evidence="4 7" id="KW-0812">Transmembrane</keyword>
<comment type="similarity">
    <text evidence="7">Belongs to the binding-protein-dependent transport system permease family.</text>
</comment>
<dbReference type="RefSeq" id="WP_358350889.1">
    <property type="nucleotide sequence ID" value="NZ_JBEZFP010000014.1"/>
</dbReference>
<dbReference type="Gene3D" id="1.10.3720.10">
    <property type="entry name" value="MetI-like"/>
    <property type="match status" value="1"/>
</dbReference>
<feature type="transmembrane region" description="Helical" evidence="7">
    <location>
        <begin position="168"/>
        <end position="189"/>
    </location>
</feature>
<dbReference type="Proteomes" id="UP001551482">
    <property type="component" value="Unassembled WGS sequence"/>
</dbReference>
<evidence type="ECO:0000256" key="5">
    <source>
        <dbReference type="ARBA" id="ARBA00022989"/>
    </source>
</evidence>
<sequence>MTSRAATAAPGGGPAAPGAVPRALRSARAAGHPIARRLLSVPVTVAGAALLIWALLPLAPGDPARMTLTAQGVPEPTPDQLAATRAELGLDRAPAEQFGHWVVRALHGDLGTSYQSGRPVLTELGERLPATLRLGSAALLFALAIAVPLALVAAAFRRRWPDTLARALALLGAALPGFVVGLILIQLVVVQGGFGSVVLDGTWAAVWMPALCLAFGMFDVWSRLLRGALVDAMDSGWAASVIARGTGSRRLLLRHALPNALPPLIHAVAVSAGALWGGAAILETVFTWPGAGSYVVSSVKARDLPVIQAFAVLATLAYVAASLLADLLAALVDPRLRGDCAKGV</sequence>
<feature type="region of interest" description="Disordered" evidence="8">
    <location>
        <begin position="1"/>
        <end position="20"/>
    </location>
</feature>
<dbReference type="InterPro" id="IPR035906">
    <property type="entry name" value="MetI-like_sf"/>
</dbReference>
<reference evidence="10 11" key="1">
    <citation type="submission" date="2024-06" db="EMBL/GenBank/DDBJ databases">
        <title>The Natural Products Discovery Center: Release of the First 8490 Sequenced Strains for Exploring Actinobacteria Biosynthetic Diversity.</title>
        <authorList>
            <person name="Kalkreuter E."/>
            <person name="Kautsar S.A."/>
            <person name="Yang D."/>
            <person name="Bader C.D."/>
            <person name="Teijaro C.N."/>
            <person name="Fluegel L."/>
            <person name="Davis C.M."/>
            <person name="Simpson J.R."/>
            <person name="Lauterbach L."/>
            <person name="Steele A.D."/>
            <person name="Gui C."/>
            <person name="Meng S."/>
            <person name="Li G."/>
            <person name="Viehrig K."/>
            <person name="Ye F."/>
            <person name="Su P."/>
            <person name="Kiefer A.F."/>
            <person name="Nichols A."/>
            <person name="Cepeda A.J."/>
            <person name="Yan W."/>
            <person name="Fan B."/>
            <person name="Jiang Y."/>
            <person name="Adhikari A."/>
            <person name="Zheng C.-J."/>
            <person name="Schuster L."/>
            <person name="Cowan T.M."/>
            <person name="Smanski M.J."/>
            <person name="Chevrette M.G."/>
            <person name="De Carvalho L.P.S."/>
            <person name="Shen B."/>
        </authorList>
    </citation>
    <scope>NUCLEOTIDE SEQUENCE [LARGE SCALE GENOMIC DNA]</scope>
    <source>
        <strain evidence="10 11">NPDC048946</strain>
    </source>
</reference>
<evidence type="ECO:0000256" key="8">
    <source>
        <dbReference type="SAM" id="MobiDB-lite"/>
    </source>
</evidence>
<evidence type="ECO:0000256" key="3">
    <source>
        <dbReference type="ARBA" id="ARBA00022475"/>
    </source>
</evidence>
<name>A0ABV3DCD9_9ACTN</name>
<dbReference type="PANTHER" id="PTHR43163">
    <property type="entry name" value="DIPEPTIDE TRANSPORT SYSTEM PERMEASE PROTEIN DPPB-RELATED"/>
    <property type="match status" value="1"/>
</dbReference>
<comment type="subcellular location">
    <subcellularLocation>
        <location evidence="1 7">Cell membrane</location>
        <topology evidence="1 7">Multi-pass membrane protein</topology>
    </subcellularLocation>
</comment>
<dbReference type="PANTHER" id="PTHR43163:SF6">
    <property type="entry name" value="DIPEPTIDE TRANSPORT SYSTEM PERMEASE PROTEIN DPPB-RELATED"/>
    <property type="match status" value="1"/>
</dbReference>
<dbReference type="SUPFAM" id="SSF161098">
    <property type="entry name" value="MetI-like"/>
    <property type="match status" value="1"/>
</dbReference>
<evidence type="ECO:0000259" key="9">
    <source>
        <dbReference type="PROSITE" id="PS50928"/>
    </source>
</evidence>
<evidence type="ECO:0000313" key="11">
    <source>
        <dbReference type="Proteomes" id="UP001551482"/>
    </source>
</evidence>
<dbReference type="InterPro" id="IPR000515">
    <property type="entry name" value="MetI-like"/>
</dbReference>
<dbReference type="Pfam" id="PF00528">
    <property type="entry name" value="BPD_transp_1"/>
    <property type="match status" value="1"/>
</dbReference>
<evidence type="ECO:0000256" key="6">
    <source>
        <dbReference type="ARBA" id="ARBA00023136"/>
    </source>
</evidence>
<evidence type="ECO:0000313" key="10">
    <source>
        <dbReference type="EMBL" id="MEU8133427.1"/>
    </source>
</evidence>
<dbReference type="PROSITE" id="PS50928">
    <property type="entry name" value="ABC_TM1"/>
    <property type="match status" value="1"/>
</dbReference>
<evidence type="ECO:0000256" key="7">
    <source>
        <dbReference type="RuleBase" id="RU363032"/>
    </source>
</evidence>
<feature type="transmembrane region" description="Helical" evidence="7">
    <location>
        <begin position="264"/>
        <end position="286"/>
    </location>
</feature>
<dbReference type="Pfam" id="PF19300">
    <property type="entry name" value="BPD_transp_1_N"/>
    <property type="match status" value="1"/>
</dbReference>
<feature type="transmembrane region" description="Helical" evidence="7">
    <location>
        <begin position="38"/>
        <end position="56"/>
    </location>
</feature>
<dbReference type="CDD" id="cd06261">
    <property type="entry name" value="TM_PBP2"/>
    <property type="match status" value="1"/>
</dbReference>
<feature type="transmembrane region" description="Helical" evidence="7">
    <location>
        <begin position="134"/>
        <end position="156"/>
    </location>
</feature>
<accession>A0ABV3DCD9</accession>
<feature type="domain" description="ABC transmembrane type-1" evidence="9">
    <location>
        <begin position="128"/>
        <end position="325"/>
    </location>
</feature>
<dbReference type="InterPro" id="IPR045621">
    <property type="entry name" value="BPD_transp_1_N"/>
</dbReference>
<evidence type="ECO:0000256" key="2">
    <source>
        <dbReference type="ARBA" id="ARBA00022448"/>
    </source>
</evidence>
<proteinExistence type="inferred from homology"/>
<keyword evidence="6 7" id="KW-0472">Membrane</keyword>
<organism evidence="10 11">
    <name type="scientific">Streptodolium elevatio</name>
    <dbReference type="NCBI Taxonomy" id="3157996"/>
    <lineage>
        <taxon>Bacteria</taxon>
        <taxon>Bacillati</taxon>
        <taxon>Actinomycetota</taxon>
        <taxon>Actinomycetes</taxon>
        <taxon>Kitasatosporales</taxon>
        <taxon>Streptomycetaceae</taxon>
        <taxon>Streptodolium</taxon>
    </lineage>
</organism>
<keyword evidence="2 7" id="KW-0813">Transport</keyword>
<keyword evidence="3" id="KW-1003">Cell membrane</keyword>
<protein>
    <submittedName>
        <fullName evidence="10">ABC transporter permease</fullName>
    </submittedName>
</protein>
<feature type="transmembrane region" description="Helical" evidence="7">
    <location>
        <begin position="306"/>
        <end position="332"/>
    </location>
</feature>